<feature type="domain" description="DNA mismatch repair protein MutS core" evidence="2">
    <location>
        <begin position="127"/>
        <end position="183"/>
    </location>
</feature>
<dbReference type="GO" id="GO:0005524">
    <property type="term" value="F:ATP binding"/>
    <property type="evidence" value="ECO:0007669"/>
    <property type="project" value="InterPro"/>
</dbReference>
<dbReference type="STRING" id="1294263.JCM21531_3224"/>
<dbReference type="InterPro" id="IPR036187">
    <property type="entry name" value="DNA_mismatch_repair_MutS_sf"/>
</dbReference>
<organism evidence="3 4">
    <name type="scientific">Acetivibrio straminisolvens JCM 21531</name>
    <dbReference type="NCBI Taxonomy" id="1294263"/>
    <lineage>
        <taxon>Bacteria</taxon>
        <taxon>Bacillati</taxon>
        <taxon>Bacillota</taxon>
        <taxon>Clostridia</taxon>
        <taxon>Eubacteriales</taxon>
        <taxon>Oscillospiraceae</taxon>
        <taxon>Acetivibrio</taxon>
    </lineage>
</organism>
<gene>
    <name evidence="3" type="ORF">JCM21531_3224</name>
</gene>
<reference evidence="3" key="1">
    <citation type="journal article" date="2014" name="Genome Announc.">
        <title>Draft Genome Sequence of Clostridium straminisolvens Strain JCM 21531T, Isolated from a Cellulose-Degrading Bacterial Community.</title>
        <authorList>
            <person name="Yuki M."/>
            <person name="Oshima K."/>
            <person name="Suda W."/>
            <person name="Sakamoto M."/>
            <person name="Kitamura K."/>
            <person name="Iida T."/>
            <person name="Hattori M."/>
            <person name="Ohkuma M."/>
        </authorList>
    </citation>
    <scope>NUCLEOTIDE SEQUENCE [LARGE SCALE GENOMIC DNA]</scope>
    <source>
        <strain evidence="3">JCM 21531</strain>
    </source>
</reference>
<protein>
    <submittedName>
        <fullName evidence="3">MutS-related protein</fullName>
    </submittedName>
</protein>
<keyword evidence="1" id="KW-1133">Transmembrane helix</keyword>
<feature type="transmembrane region" description="Helical" evidence="1">
    <location>
        <begin position="239"/>
        <end position="258"/>
    </location>
</feature>
<keyword evidence="1" id="KW-0812">Transmembrane</keyword>
<evidence type="ECO:0000256" key="1">
    <source>
        <dbReference type="SAM" id="Phobius"/>
    </source>
</evidence>
<feature type="transmembrane region" description="Helical" evidence="1">
    <location>
        <begin position="30"/>
        <end position="50"/>
    </location>
</feature>
<dbReference type="AlphaFoldDB" id="W4V936"/>
<dbReference type="InterPro" id="IPR007696">
    <property type="entry name" value="DNA_mismatch_repair_MutS_core"/>
</dbReference>
<name>W4V936_9FIRM</name>
<dbReference type="EMBL" id="BAVR01000042">
    <property type="protein sequence ID" value="GAE89676.1"/>
    <property type="molecule type" value="Genomic_DNA"/>
</dbReference>
<dbReference type="GO" id="GO:0030983">
    <property type="term" value="F:mismatched DNA binding"/>
    <property type="evidence" value="ECO:0007669"/>
    <property type="project" value="InterPro"/>
</dbReference>
<dbReference type="Proteomes" id="UP000019109">
    <property type="component" value="Unassembled WGS sequence"/>
</dbReference>
<dbReference type="RefSeq" id="WP_243467580.1">
    <property type="nucleotide sequence ID" value="NZ_BAVR01000042.1"/>
</dbReference>
<comment type="caution">
    <text evidence="3">The sequence shown here is derived from an EMBL/GenBank/DDBJ whole genome shotgun (WGS) entry which is preliminary data.</text>
</comment>
<keyword evidence="1" id="KW-0472">Membrane</keyword>
<feature type="transmembrane region" description="Helical" evidence="1">
    <location>
        <begin position="56"/>
        <end position="72"/>
    </location>
</feature>
<evidence type="ECO:0000313" key="4">
    <source>
        <dbReference type="Proteomes" id="UP000019109"/>
    </source>
</evidence>
<dbReference type="Pfam" id="PF05192">
    <property type="entry name" value="MutS_III"/>
    <property type="match status" value="1"/>
</dbReference>
<dbReference type="GO" id="GO:0006298">
    <property type="term" value="P:mismatch repair"/>
    <property type="evidence" value="ECO:0007669"/>
    <property type="project" value="InterPro"/>
</dbReference>
<dbReference type="SUPFAM" id="SSF48334">
    <property type="entry name" value="DNA repair protein MutS, domain III"/>
    <property type="match status" value="1"/>
</dbReference>
<proteinExistence type="predicted"/>
<sequence>MNIEEIYLKRRKEYEDNAGKLERRSGMYSTLRLSTFAAGVFLTVLAFIYLRNVHGFISMGIFLILFLSLVVKHQKIIDEASRYRILAEINRRCIARMKGSWTEFADKGAEYANPGHMYSNDLDVFGHGSLFQWINTTNTFFGREALRRLLECPEKKAEQIKKRQKAIKELSSKIDFCQNLQCEGMRAQNASKNPDRLLQFCEDRTKLFRHKLIEQLFYILPELTILFIIICRLDPSVSLYIPLFLLGIQAFINILWYGKASSILSPVSRYKNEIEAFQKMIEMIEKEEFEDEYLNELKSRLFDGKRPASEQIKDLEKIVNAIDTGKGYIVEIILNLFLFWNIHCVFVLERWKAKSGKAIRSWLQTIGDFEALASLALVAR</sequence>
<evidence type="ECO:0000313" key="3">
    <source>
        <dbReference type="EMBL" id="GAE89676.1"/>
    </source>
</evidence>
<evidence type="ECO:0000259" key="2">
    <source>
        <dbReference type="Pfam" id="PF05192"/>
    </source>
</evidence>
<keyword evidence="4" id="KW-1185">Reference proteome</keyword>
<accession>W4V936</accession>
<dbReference type="Gene3D" id="1.10.1420.10">
    <property type="match status" value="1"/>
</dbReference>